<reference evidence="2 3" key="1">
    <citation type="submission" date="2019-08" db="EMBL/GenBank/DDBJ databases">
        <title>In-depth cultivation of the pig gut microbiome towards novel bacterial diversity and tailored functional studies.</title>
        <authorList>
            <person name="Wylensek D."/>
            <person name="Hitch T.C.A."/>
            <person name="Clavel T."/>
        </authorList>
    </citation>
    <scope>NUCLEOTIDE SEQUENCE [LARGE SCALE GENOMIC DNA]</scope>
    <source>
        <strain evidence="2 3">BSM-383-APC-4H</strain>
    </source>
</reference>
<evidence type="ECO:0000313" key="3">
    <source>
        <dbReference type="Proteomes" id="UP000433359"/>
    </source>
</evidence>
<dbReference type="RefSeq" id="WP_154581118.1">
    <property type="nucleotide sequence ID" value="NZ_VULP01000017.1"/>
</dbReference>
<dbReference type="Proteomes" id="UP000433359">
    <property type="component" value="Unassembled WGS sequence"/>
</dbReference>
<feature type="domain" description="Replication-associated protein ORF2/G2P" evidence="1">
    <location>
        <begin position="115"/>
        <end position="221"/>
    </location>
</feature>
<accession>A0A6N7YG79</accession>
<organism evidence="2 3">
    <name type="scientific">Anaerobutyricum soehngenii</name>
    <dbReference type="NCBI Taxonomy" id="105843"/>
    <lineage>
        <taxon>Bacteria</taxon>
        <taxon>Bacillati</taxon>
        <taxon>Bacillota</taxon>
        <taxon>Clostridia</taxon>
        <taxon>Lachnospirales</taxon>
        <taxon>Lachnospiraceae</taxon>
        <taxon>Anaerobutyricum</taxon>
    </lineage>
</organism>
<dbReference type="AlphaFoldDB" id="A0A6N7YG79"/>
<sequence>MGKCQIKKDKRKKNRGMRLLEYDYESAYNKSLEDMEEWMTQQLFKRTKTNYALKTIKAGEQLEVEIYPIFGKKEDIPEEGRVKKSNREAQGRLNDKNARKRVERLINANFGNEDLWCTFTYDDEHLPADGDIDAALKNVKRFIKRLNYRRKKLGLPNCKYIYVTEYNPDAKIRWHHHVVMDGLLDRDTVEKTWKCGKRSQIRRLEKDENGLSGMANYIVKEKDRIRSEKRWNSSQGLKQPEVKVVRNKRPQAKSGNYRKIERYVNDMVRNENTIKEQMEAWYPEYDFTFAKVYYNDFNTRYYIYTRLRKQKD</sequence>
<proteinExistence type="predicted"/>
<dbReference type="Pfam" id="PF23343">
    <property type="entry name" value="REP_ORF2-G2P"/>
    <property type="match status" value="1"/>
</dbReference>
<protein>
    <recommendedName>
        <fullName evidence="1">Replication-associated protein ORF2/G2P domain-containing protein</fullName>
    </recommendedName>
</protein>
<name>A0A6N7YG79_9FIRM</name>
<comment type="caution">
    <text evidence="2">The sequence shown here is derived from an EMBL/GenBank/DDBJ whole genome shotgun (WGS) entry which is preliminary data.</text>
</comment>
<evidence type="ECO:0000259" key="1">
    <source>
        <dbReference type="Pfam" id="PF23343"/>
    </source>
</evidence>
<evidence type="ECO:0000313" key="2">
    <source>
        <dbReference type="EMBL" id="MSU82524.1"/>
    </source>
</evidence>
<dbReference type="InterPro" id="IPR056906">
    <property type="entry name" value="ORF2/G2P_dom"/>
</dbReference>
<dbReference type="EMBL" id="VULP01000017">
    <property type="protein sequence ID" value="MSU82524.1"/>
    <property type="molecule type" value="Genomic_DNA"/>
</dbReference>
<gene>
    <name evidence="2" type="ORF">FYJ25_09210</name>
</gene>